<accession>A0AAW3IZF9</accession>
<dbReference type="EMBL" id="LIRS01000068">
    <property type="protein sequence ID" value="KOY32168.1"/>
    <property type="molecule type" value="Genomic_DNA"/>
</dbReference>
<evidence type="ECO:0000313" key="1">
    <source>
        <dbReference type="EMBL" id="KOY32168.1"/>
    </source>
</evidence>
<dbReference type="RefSeq" id="WP_029784603.1">
    <property type="nucleotide sequence ID" value="NZ_CANUIQ010000002.1"/>
</dbReference>
<name>A0AAW3IZF9_VIBPH</name>
<protein>
    <recommendedName>
        <fullName evidence="3">Lipoprotein</fullName>
    </recommendedName>
</protein>
<dbReference type="Proteomes" id="UP000037697">
    <property type="component" value="Unassembled WGS sequence"/>
</dbReference>
<organism evidence="1 2">
    <name type="scientific">Vibrio parahaemolyticus</name>
    <dbReference type="NCBI Taxonomy" id="670"/>
    <lineage>
        <taxon>Bacteria</taxon>
        <taxon>Pseudomonadati</taxon>
        <taxon>Pseudomonadota</taxon>
        <taxon>Gammaproteobacteria</taxon>
        <taxon>Vibrionales</taxon>
        <taxon>Vibrionaceae</taxon>
        <taxon>Vibrio</taxon>
    </lineage>
</organism>
<dbReference type="AlphaFoldDB" id="A0AAW3IZF9"/>
<proteinExistence type="predicted"/>
<sequence>MNGDINVKVFFLPIITVALLVGCSTTTSDNTSNILSDTATQTNDEVEPDVQAALDNMKAVGYKLEDFGSDASFNSAAKMVAELGAEWQMFNLWTEDLLDPRNQKKALDSIRIANDKRRKEARTINFSKKERYSEKADLAMKYSFSDCFDDSGQLRSVDAYINRYARSNVASFGIQAELYERCLINGGVECTENGQELDLESFLVKYNKTAPENMKALAFNQYYERCSVPTPVSFVHYTISAHDNDVIGSLIAASAPRVGWEYALKMAHDLVDIQSRSGVMNMIASNFYNYQRTGYFDAFDIRPFRISRANVISVMHVGGMCAAFGAETIAGNNNDSGIEIDEIAIALGAQPRQRDRGYHCLNWTDGNWKRVADYVAGESEGLRRFMSVYSPAFNSYSVPYWNYPGPYQNYSIFQTRNLKKGSGVASYTERVREKETCSTYAASHSSLATWSYPACDYLEKASLSMRNKESMTQAAGRLDAYICSSAEAENGYGQPDLSRCPTVFTRKQIEAGEHKY</sequence>
<comment type="caution">
    <text evidence="1">The sequence shown here is derived from an EMBL/GenBank/DDBJ whole genome shotgun (WGS) entry which is preliminary data.</text>
</comment>
<evidence type="ECO:0000313" key="2">
    <source>
        <dbReference type="Proteomes" id="UP000037697"/>
    </source>
</evidence>
<gene>
    <name evidence="1" type="ORF">ACX05_12715</name>
</gene>
<evidence type="ECO:0008006" key="3">
    <source>
        <dbReference type="Google" id="ProtNLM"/>
    </source>
</evidence>
<reference evidence="1 2" key="1">
    <citation type="submission" date="2015-07" db="EMBL/GenBank/DDBJ databases">
        <title>Foodborne Vibrio parahaemolyticus Isolates.</title>
        <authorList>
            <person name="Ronholm J."/>
            <person name="Petronella N."/>
            <person name="Kenwell R."/>
            <person name="Banerjee S."/>
        </authorList>
    </citation>
    <scope>NUCLEOTIDE SEQUENCE [LARGE SCALE GENOMIC DNA]</scope>
    <source>
        <strain evidence="1 2">HS-06-05</strain>
    </source>
</reference>